<dbReference type="Pfam" id="PF17921">
    <property type="entry name" value="Integrase_H2C2"/>
    <property type="match status" value="1"/>
</dbReference>
<reference evidence="3" key="1">
    <citation type="journal article" date="2023" name="Science">
        <title>Genome structures resolve the early diversification of teleost fishes.</title>
        <authorList>
            <person name="Parey E."/>
            <person name="Louis A."/>
            <person name="Montfort J."/>
            <person name="Bouchez O."/>
            <person name="Roques C."/>
            <person name="Iampietro C."/>
            <person name="Lluch J."/>
            <person name="Castinel A."/>
            <person name="Donnadieu C."/>
            <person name="Desvignes T."/>
            <person name="Floi Bucao C."/>
            <person name="Jouanno E."/>
            <person name="Wen M."/>
            <person name="Mejri S."/>
            <person name="Dirks R."/>
            <person name="Jansen H."/>
            <person name="Henkel C."/>
            <person name="Chen W.J."/>
            <person name="Zahm M."/>
            <person name="Cabau C."/>
            <person name="Klopp C."/>
            <person name="Thompson A.W."/>
            <person name="Robinson-Rechavi M."/>
            <person name="Braasch I."/>
            <person name="Lecointre G."/>
            <person name="Bobe J."/>
            <person name="Postlethwait J.H."/>
            <person name="Berthelot C."/>
            <person name="Roest Crollius H."/>
            <person name="Guiguen Y."/>
        </authorList>
    </citation>
    <scope>NUCLEOTIDE SEQUENCE</scope>
    <source>
        <strain evidence="3">NC1722</strain>
    </source>
</reference>
<dbReference type="Gene3D" id="3.30.420.10">
    <property type="entry name" value="Ribonuclease H-like superfamily/Ribonuclease H"/>
    <property type="match status" value="2"/>
</dbReference>
<dbReference type="PANTHER" id="PTHR37984:SF15">
    <property type="entry name" value="INTEGRASE CATALYTIC DOMAIN-CONTAINING PROTEIN"/>
    <property type="match status" value="1"/>
</dbReference>
<keyword evidence="4" id="KW-1185">Reference proteome</keyword>
<dbReference type="InterPro" id="IPR050951">
    <property type="entry name" value="Retrovirus_Pol_polyprotein"/>
</dbReference>
<organism evidence="3 4">
    <name type="scientific">Aldrovandia affinis</name>
    <dbReference type="NCBI Taxonomy" id="143900"/>
    <lineage>
        <taxon>Eukaryota</taxon>
        <taxon>Metazoa</taxon>
        <taxon>Chordata</taxon>
        <taxon>Craniata</taxon>
        <taxon>Vertebrata</taxon>
        <taxon>Euteleostomi</taxon>
        <taxon>Actinopterygii</taxon>
        <taxon>Neopterygii</taxon>
        <taxon>Teleostei</taxon>
        <taxon>Notacanthiformes</taxon>
        <taxon>Halosauridae</taxon>
        <taxon>Aldrovandia</taxon>
    </lineage>
</organism>
<protein>
    <recommendedName>
        <fullName evidence="1">Gypsy retrotransposon integrase-like protein 1</fullName>
    </recommendedName>
</protein>
<name>A0AAD7SCY2_9TELE</name>
<evidence type="ECO:0000256" key="1">
    <source>
        <dbReference type="ARBA" id="ARBA00039658"/>
    </source>
</evidence>
<gene>
    <name evidence="3" type="ORF">AAFF_G00399790</name>
</gene>
<evidence type="ECO:0000313" key="4">
    <source>
        <dbReference type="Proteomes" id="UP001221898"/>
    </source>
</evidence>
<sequence>MWHGLRKDVRDWVNTCVECQRATVHRHVKVPLETFEVPEKRFNHVNVDLVGPPPASRGFTYLLTTVDRTTRGPEAVPLASTTTADVAQAVMCHGSMPTACLCERFHCSMKAALRASLKDDSWCDWLPWVLPGIRTAPKDDLQSSSAELVYRQPLRMPGGFIPNASVPWSASLQRSTHLSRAEAFVPVPMS</sequence>
<dbReference type="SUPFAM" id="SSF53098">
    <property type="entry name" value="Ribonuclease H-like"/>
    <property type="match status" value="1"/>
</dbReference>
<dbReference type="Proteomes" id="UP001221898">
    <property type="component" value="Unassembled WGS sequence"/>
</dbReference>
<evidence type="ECO:0000313" key="3">
    <source>
        <dbReference type="EMBL" id="KAJ8400285.1"/>
    </source>
</evidence>
<feature type="domain" description="Integrase zinc-binding" evidence="2">
    <location>
        <begin position="2"/>
        <end position="22"/>
    </location>
</feature>
<dbReference type="EMBL" id="JAINUG010000078">
    <property type="protein sequence ID" value="KAJ8400285.1"/>
    <property type="molecule type" value="Genomic_DNA"/>
</dbReference>
<accession>A0AAD7SCY2</accession>
<dbReference type="InterPro" id="IPR012337">
    <property type="entry name" value="RNaseH-like_sf"/>
</dbReference>
<dbReference type="PANTHER" id="PTHR37984">
    <property type="entry name" value="PROTEIN CBG26694"/>
    <property type="match status" value="1"/>
</dbReference>
<dbReference type="InterPro" id="IPR041588">
    <property type="entry name" value="Integrase_H2C2"/>
</dbReference>
<dbReference type="GO" id="GO:0003676">
    <property type="term" value="F:nucleic acid binding"/>
    <property type="evidence" value="ECO:0007669"/>
    <property type="project" value="InterPro"/>
</dbReference>
<dbReference type="AlphaFoldDB" id="A0AAD7SCY2"/>
<comment type="caution">
    <text evidence="3">The sequence shown here is derived from an EMBL/GenBank/DDBJ whole genome shotgun (WGS) entry which is preliminary data.</text>
</comment>
<dbReference type="InterPro" id="IPR036397">
    <property type="entry name" value="RNaseH_sf"/>
</dbReference>
<evidence type="ECO:0000259" key="2">
    <source>
        <dbReference type="Pfam" id="PF17921"/>
    </source>
</evidence>
<proteinExistence type="predicted"/>